<dbReference type="RefSeq" id="WP_109216134.1">
    <property type="nucleotide sequence ID" value="NZ_JAQEGP010000007.1"/>
</dbReference>
<accession>A0A2V1JMZ4</accession>
<protein>
    <submittedName>
        <fullName evidence="2">Uncharacterized protein</fullName>
    </submittedName>
</protein>
<reference evidence="2 3" key="1">
    <citation type="submission" date="2014-09" db="EMBL/GenBank/DDBJ databases">
        <title>Butyrate-producing bacteria isolated from human gut.</title>
        <authorList>
            <person name="Zhang Q."/>
            <person name="Zhao L."/>
        </authorList>
    </citation>
    <scope>NUCLEOTIDE SEQUENCE [LARGE SCALE GENOMIC DNA]</scope>
    <source>
        <strain evidence="2 3">21</strain>
    </source>
</reference>
<comment type="caution">
    <text evidence="2">The sequence shown here is derived from an EMBL/GenBank/DDBJ whole genome shotgun (WGS) entry which is preliminary data.</text>
</comment>
<evidence type="ECO:0000313" key="2">
    <source>
        <dbReference type="EMBL" id="PWE86137.1"/>
    </source>
</evidence>
<keyword evidence="1" id="KW-0175">Coiled coil</keyword>
<dbReference type="AlphaFoldDB" id="A0A2V1JMZ4"/>
<feature type="coiled-coil region" evidence="1">
    <location>
        <begin position="140"/>
        <end position="185"/>
    </location>
</feature>
<evidence type="ECO:0000256" key="1">
    <source>
        <dbReference type="SAM" id="Coils"/>
    </source>
</evidence>
<organism evidence="2 3">
    <name type="scientific">Eubacterium ramulus</name>
    <dbReference type="NCBI Taxonomy" id="39490"/>
    <lineage>
        <taxon>Bacteria</taxon>
        <taxon>Bacillati</taxon>
        <taxon>Bacillota</taxon>
        <taxon>Clostridia</taxon>
        <taxon>Eubacteriales</taxon>
        <taxon>Eubacteriaceae</taxon>
        <taxon>Eubacterium</taxon>
    </lineage>
</organism>
<keyword evidence="3" id="KW-1185">Reference proteome</keyword>
<evidence type="ECO:0000313" key="3">
    <source>
        <dbReference type="Proteomes" id="UP000245288"/>
    </source>
</evidence>
<dbReference type="Proteomes" id="UP000245288">
    <property type="component" value="Unassembled WGS sequence"/>
</dbReference>
<name>A0A2V1JMZ4_EUBRA</name>
<proteinExistence type="predicted"/>
<dbReference type="EMBL" id="JRFU01000124">
    <property type="protein sequence ID" value="PWE86137.1"/>
    <property type="molecule type" value="Genomic_DNA"/>
</dbReference>
<gene>
    <name evidence="2" type="ORF">LG34_11695</name>
</gene>
<sequence>MNVQKRELLKRQLERQAKLFALEDDTEETVVSILATCSALLREAENALTEEMTAETFDNIYPGYIGISKRMNAFYVTNKSMFDKKETEMVAGIHAAFEEDMQKMIRNVENAKDSYAELSAYQTELKRIQDALREDGYVNVESFSNKLEAMNQQSEQLMKDYDRFLKNVSQDVAELQNKIETRRKAGGV</sequence>